<dbReference type="Proteomes" id="UP000007887">
    <property type="component" value="Chromosome"/>
</dbReference>
<accession>I0GPW1</accession>
<dbReference type="EMBL" id="AP012292">
    <property type="protein sequence ID" value="BAL82798.1"/>
    <property type="molecule type" value="Genomic_DNA"/>
</dbReference>
<gene>
    <name evidence="5" type="primary">hsdS</name>
    <name evidence="5" type="ordered locus">SELR_10900</name>
</gene>
<evidence type="ECO:0000256" key="1">
    <source>
        <dbReference type="ARBA" id="ARBA00010923"/>
    </source>
</evidence>
<evidence type="ECO:0000313" key="6">
    <source>
        <dbReference type="Proteomes" id="UP000007887"/>
    </source>
</evidence>
<dbReference type="PANTHER" id="PTHR30408:SF12">
    <property type="entry name" value="TYPE I RESTRICTION ENZYME MJAVIII SPECIFICITY SUBUNIT"/>
    <property type="match status" value="1"/>
</dbReference>
<sequence>MNTPKIRFKGFTDDWEQWKLKELVEDLSTGKSVNSTDELVGENDIGVLKTSCVSYDFFDANECKKVVTEEIGYVKCPVEKNCIIVSRMNTPERVGACGFVDKDYPNLYLPDRLWKLKFLDKYDVRMIHCMLISPYYKADILSLASGTSGSMYNISKEDFENIELKVPSKDEQLVISKLFNNLDSLITLHQRKCDELQKVKKYMLQKMFPKKGEKVPEIRFAGFTGDWEQREFGSLLNEKREKTSVEDEDTLLSCAINGMYLNSELFSHFRGQSNIGYLKVKKNDLILSAQNLHLGNCNVNLRFEHGIISPAYKVYELVDCNPLFVQAWVKMDKTKEFFLKASTEGASVCRKNIVWEELYKQELPVPSFEEQTKIGEYFANLDNLIALHQRKCDALKEIKKYMLQNMFPKK</sequence>
<dbReference type="KEGG" id="sri:SELR_10900"/>
<dbReference type="GO" id="GO:0003677">
    <property type="term" value="F:DNA binding"/>
    <property type="evidence" value="ECO:0007669"/>
    <property type="project" value="UniProtKB-KW"/>
</dbReference>
<dbReference type="InterPro" id="IPR052021">
    <property type="entry name" value="Type-I_RS_S_subunit"/>
</dbReference>
<evidence type="ECO:0000256" key="2">
    <source>
        <dbReference type="ARBA" id="ARBA00022747"/>
    </source>
</evidence>
<name>I0GPW1_SELRL</name>
<feature type="domain" description="Type I restriction modification DNA specificity" evidence="4">
    <location>
        <begin position="13"/>
        <end position="197"/>
    </location>
</feature>
<dbReference type="REBASE" id="46062">
    <property type="entry name" value="S.Sru6421ORF10890P"/>
</dbReference>
<proteinExistence type="inferred from homology"/>
<comment type="similarity">
    <text evidence="1">Belongs to the type-I restriction system S methylase family.</text>
</comment>
<keyword evidence="3" id="KW-0238">DNA-binding</keyword>
<dbReference type="InterPro" id="IPR000055">
    <property type="entry name" value="Restrct_endonuc_typeI_TRD"/>
</dbReference>
<dbReference type="OrthoDB" id="9811611at2"/>
<dbReference type="Pfam" id="PF01420">
    <property type="entry name" value="Methylase_S"/>
    <property type="match status" value="2"/>
</dbReference>
<dbReference type="eggNOG" id="COG0732">
    <property type="taxonomic scope" value="Bacteria"/>
</dbReference>
<feature type="domain" description="Type I restriction modification DNA specificity" evidence="4">
    <location>
        <begin position="345"/>
        <end position="396"/>
    </location>
</feature>
<dbReference type="SUPFAM" id="SSF116734">
    <property type="entry name" value="DNA methylase specificity domain"/>
    <property type="match status" value="2"/>
</dbReference>
<dbReference type="HOGENOM" id="CLU_021095_0_2_9"/>
<evidence type="ECO:0000259" key="4">
    <source>
        <dbReference type="Pfam" id="PF01420"/>
    </source>
</evidence>
<dbReference type="AlphaFoldDB" id="I0GPW1"/>
<dbReference type="RefSeq" id="WP_014424235.1">
    <property type="nucleotide sequence ID" value="NC_017068.1"/>
</dbReference>
<organism evidence="5 6">
    <name type="scientific">Selenomonas ruminantium subsp. lactilytica (strain NBRC 103574 / TAM6421)</name>
    <dbReference type="NCBI Taxonomy" id="927704"/>
    <lineage>
        <taxon>Bacteria</taxon>
        <taxon>Bacillati</taxon>
        <taxon>Bacillota</taxon>
        <taxon>Negativicutes</taxon>
        <taxon>Selenomonadales</taxon>
        <taxon>Selenomonadaceae</taxon>
        <taxon>Selenomonas</taxon>
    </lineage>
</organism>
<dbReference type="GO" id="GO:0009307">
    <property type="term" value="P:DNA restriction-modification system"/>
    <property type="evidence" value="ECO:0007669"/>
    <property type="project" value="UniProtKB-KW"/>
</dbReference>
<dbReference type="Gene3D" id="3.90.220.20">
    <property type="entry name" value="DNA methylase specificity domains"/>
    <property type="match status" value="2"/>
</dbReference>
<evidence type="ECO:0000313" key="5">
    <source>
        <dbReference type="EMBL" id="BAL82798.1"/>
    </source>
</evidence>
<evidence type="ECO:0000256" key="3">
    <source>
        <dbReference type="ARBA" id="ARBA00023125"/>
    </source>
</evidence>
<protein>
    <submittedName>
        <fullName evidence="5">Putative type I restriction enzyme, specificity subunit</fullName>
    </submittedName>
</protein>
<dbReference type="InterPro" id="IPR044946">
    <property type="entry name" value="Restrct_endonuc_typeI_TRD_sf"/>
</dbReference>
<keyword evidence="2" id="KW-0680">Restriction system</keyword>
<reference evidence="5 6" key="1">
    <citation type="submission" date="2011-10" db="EMBL/GenBank/DDBJ databases">
        <title>Whole genome sequence of Selenomonas ruminantium subsp. lactilytica TAM6421.</title>
        <authorList>
            <person name="Oguchi A."/>
            <person name="Ankai A."/>
            <person name="Kaneko J."/>
            <person name="Yamada-Narita S."/>
            <person name="Fukui S."/>
            <person name="Takahashi M."/>
            <person name="Onodera T."/>
            <person name="Kojima S."/>
            <person name="Fushimi T."/>
            <person name="Abe N."/>
            <person name="Kamio Y."/>
            <person name="Yamazaki S."/>
            <person name="Fujita N."/>
        </authorList>
    </citation>
    <scope>NUCLEOTIDE SEQUENCE [LARGE SCALE GENOMIC DNA]</scope>
    <source>
        <strain evidence="6">NBRC 103574 / TAM6421</strain>
    </source>
</reference>
<dbReference type="PANTHER" id="PTHR30408">
    <property type="entry name" value="TYPE-1 RESTRICTION ENZYME ECOKI SPECIFICITY PROTEIN"/>
    <property type="match status" value="1"/>
</dbReference>
<dbReference type="PATRIC" id="fig|927704.6.peg.1121"/>